<gene>
    <name evidence="1" type="primary">9</name>
    <name evidence="1" type="ORF">PBI_ESPINOSA_9</name>
</gene>
<evidence type="ECO:0000313" key="2">
    <source>
        <dbReference type="Proteomes" id="UP000241433"/>
    </source>
</evidence>
<reference evidence="1 2" key="1">
    <citation type="submission" date="2018-01" db="EMBL/GenBank/DDBJ databases">
        <authorList>
            <person name="Kukan E.N."/>
            <person name="Betsko A.J."/>
            <person name="Garlena R.A."/>
            <person name="Russell D.A."/>
            <person name="Pope W.H."/>
            <person name="Jacobs-Sera D."/>
            <person name="Hatfull G.F."/>
        </authorList>
    </citation>
    <scope>NUCLEOTIDE SEQUENCE [LARGE SCALE GENOMIC DNA]</scope>
</reference>
<accession>A0A2L0HM54</accession>
<dbReference type="EMBL" id="MG839018">
    <property type="protein sequence ID" value="AUX82783.1"/>
    <property type="molecule type" value="Genomic_DNA"/>
</dbReference>
<evidence type="ECO:0000313" key="1">
    <source>
        <dbReference type="EMBL" id="AUX82783.1"/>
    </source>
</evidence>
<organism evidence="1 2">
    <name type="scientific">Microbacterium phage Espinosa</name>
    <dbReference type="NCBI Taxonomy" id="2079582"/>
    <lineage>
        <taxon>Viruses</taxon>
        <taxon>Duplodnaviria</taxon>
        <taxon>Heunggongvirae</taxon>
        <taxon>Uroviricota</taxon>
        <taxon>Caudoviricetes</taxon>
        <taxon>Ilzatvirus</taxon>
        <taxon>Ilzatvirus ilzat</taxon>
    </lineage>
</organism>
<proteinExistence type="predicted"/>
<protein>
    <submittedName>
        <fullName evidence="1">Uncharacterized protein</fullName>
    </submittedName>
</protein>
<name>A0A2L0HM54_9CAUD</name>
<dbReference type="Proteomes" id="UP000241433">
    <property type="component" value="Segment"/>
</dbReference>
<sequence length="140" mass="15140">MTPMDELNALLQNLPGYALLTETMKQAALNGAQVPDSFGIWPGEEGYEPTYDVYFAALTLLGYLMAQPVVRQTSSEGTSVAVDAPDWSALASYYRSQSVICNATGNGVLQRVTIPDVAHVRRTNMEGYGHGYGDVDTDLS</sequence>